<keyword evidence="3" id="KW-0808">Transferase</keyword>
<dbReference type="PANTHER" id="PTHR12984">
    <property type="entry name" value="SCY1-RELATED S/T PROTEIN KINASE-LIKE"/>
    <property type="match status" value="1"/>
</dbReference>
<dbReference type="SUPFAM" id="SSF48371">
    <property type="entry name" value="ARM repeat"/>
    <property type="match status" value="1"/>
</dbReference>
<reference evidence="3" key="1">
    <citation type="journal article" date="2023" name="Nat. Microbiol.">
        <title>Babesia duncani multi-omics identifies virulence factors and drug targets.</title>
        <authorList>
            <person name="Singh P."/>
            <person name="Lonardi S."/>
            <person name="Liang Q."/>
            <person name="Vydyam P."/>
            <person name="Khabirova E."/>
            <person name="Fang T."/>
            <person name="Gihaz S."/>
            <person name="Thekkiniath J."/>
            <person name="Munshi M."/>
            <person name="Abel S."/>
            <person name="Ciampossin L."/>
            <person name="Batugedara G."/>
            <person name="Gupta M."/>
            <person name="Lu X.M."/>
            <person name="Lenz T."/>
            <person name="Chakravarty S."/>
            <person name="Cornillot E."/>
            <person name="Hu Y."/>
            <person name="Ma W."/>
            <person name="Gonzalez L.M."/>
            <person name="Sanchez S."/>
            <person name="Estrada K."/>
            <person name="Sanchez-Flores A."/>
            <person name="Montero E."/>
            <person name="Harb O.S."/>
            <person name="Le Roch K.G."/>
            <person name="Mamoun C.B."/>
        </authorList>
    </citation>
    <scope>NUCLEOTIDE SEQUENCE</scope>
    <source>
        <strain evidence="3">WA1</strain>
    </source>
</reference>
<dbReference type="AlphaFoldDB" id="A0AAD9PLD6"/>
<proteinExistence type="predicted"/>
<dbReference type="SUPFAM" id="SSF56112">
    <property type="entry name" value="Protein kinase-like (PK-like)"/>
    <property type="match status" value="1"/>
</dbReference>
<name>A0AAD9PLD6_9APIC</name>
<dbReference type="Proteomes" id="UP001214638">
    <property type="component" value="Unassembled WGS sequence"/>
</dbReference>
<dbReference type="Gene3D" id="3.30.200.20">
    <property type="entry name" value="Phosphorylase Kinase, domain 1"/>
    <property type="match status" value="1"/>
</dbReference>
<keyword evidence="1" id="KW-0677">Repeat</keyword>
<evidence type="ECO:0000313" key="4">
    <source>
        <dbReference type="Proteomes" id="UP001214638"/>
    </source>
</evidence>
<evidence type="ECO:0000313" key="3">
    <source>
        <dbReference type="EMBL" id="KAK2196845.1"/>
    </source>
</evidence>
<feature type="domain" description="Phosphatase 2A Regulatory Subunit A helical" evidence="2">
    <location>
        <begin position="357"/>
        <end position="461"/>
    </location>
</feature>
<protein>
    <submittedName>
        <fullName evidence="3">Bifunctional Protein kinase-like domain superfamily/Armadillo-like helical/Armadillo-type fold</fullName>
    </submittedName>
</protein>
<organism evidence="3 4">
    <name type="scientific">Babesia duncani</name>
    <dbReference type="NCBI Taxonomy" id="323732"/>
    <lineage>
        <taxon>Eukaryota</taxon>
        <taxon>Sar</taxon>
        <taxon>Alveolata</taxon>
        <taxon>Apicomplexa</taxon>
        <taxon>Aconoidasida</taxon>
        <taxon>Piroplasmida</taxon>
        <taxon>Babesiidae</taxon>
        <taxon>Babesia</taxon>
    </lineage>
</organism>
<gene>
    <name evidence="3" type="ORF">BdWA1_002094</name>
</gene>
<dbReference type="PANTHER" id="PTHR12984:SF3">
    <property type="entry name" value="N-TERMINAL KINASE-LIKE PROTEIN"/>
    <property type="match status" value="1"/>
</dbReference>
<dbReference type="GO" id="GO:0016301">
    <property type="term" value="F:kinase activity"/>
    <property type="evidence" value="ECO:0007669"/>
    <property type="project" value="UniProtKB-KW"/>
</dbReference>
<dbReference type="InterPro" id="IPR011009">
    <property type="entry name" value="Kinase-like_dom_sf"/>
</dbReference>
<dbReference type="InterPro" id="IPR016024">
    <property type="entry name" value="ARM-type_fold"/>
</dbReference>
<dbReference type="GeneID" id="94336392"/>
<keyword evidence="4" id="KW-1185">Reference proteome</keyword>
<dbReference type="Gene3D" id="1.25.10.10">
    <property type="entry name" value="Leucine-rich Repeat Variant"/>
    <property type="match status" value="1"/>
</dbReference>
<accession>A0AAD9PLD6</accession>
<keyword evidence="3" id="KW-0418">Kinase</keyword>
<evidence type="ECO:0000259" key="2">
    <source>
        <dbReference type="Pfam" id="PF22956"/>
    </source>
</evidence>
<evidence type="ECO:0000256" key="1">
    <source>
        <dbReference type="ARBA" id="ARBA00022737"/>
    </source>
</evidence>
<dbReference type="InterPro" id="IPR055231">
    <property type="entry name" value="2AA_helical"/>
</dbReference>
<dbReference type="InterPro" id="IPR011989">
    <property type="entry name" value="ARM-like"/>
</dbReference>
<comment type="caution">
    <text evidence="3">The sequence shown here is derived from an EMBL/GenBank/DDBJ whole genome shotgun (WGS) entry which is preliminary data.</text>
</comment>
<dbReference type="RefSeq" id="XP_067803687.1">
    <property type="nucleotide sequence ID" value="XM_067947123.1"/>
</dbReference>
<dbReference type="Pfam" id="PF22956">
    <property type="entry name" value="VPS15-like_hel"/>
    <property type="match status" value="1"/>
</dbReference>
<sequence>MLKYLTSRSPIASIISGLGYTEVDPVAIPFGRIQSYNWFDAIDNSNESKASLFKFSTTSKDNNVVPDLFIEFANRHLKHIKLLRHPYILKVLKTKQSEKSTYIVTERCYPLTSATIPSDPTLGFHQIFSAVHFLHTKCNLINGLISPIGVVVREDGSWCLSWFELANEISTSIHRIINDIKWHVSWQDGWRPPVPNCSVGAEYLDRWGLGALMCWVYALLAGKIEKCNTRRHDFDIYALKVYAPKVAHDLIDQLLSPRSTVDIASILETHPYFTKNAVVSAVSFALELHIKSEEALAAFFKQLVSQMPQIPSDIACKQLLPEILKAINLYSKLVPQILECVMLICQSILIEDFKCKVYPHIAKLFQENDRFIRFTLLRLIPDLDRFLGVQEFSQDIFQHLLIGFNDVASQIRDETVKCMHVVIQKINSQQQHTALMCLLKSVEDREPTIRVNAIICIAKIIPHISSDAVSKFLPQVWKLGLGDTFTKCRISSLEAIMASLNYFKPLEKAQVLIPLVATTLLDTDQSVASKAFTAMDTILESIRPKELNNSQVNSINDAMEWNTSRNNSFNKTSHAQQQSMTASEENLDDLYDFFDSFPCKNTRIN</sequence>
<dbReference type="Gene3D" id="1.10.510.10">
    <property type="entry name" value="Transferase(Phosphotransferase) domain 1"/>
    <property type="match status" value="1"/>
</dbReference>
<dbReference type="InterPro" id="IPR051177">
    <property type="entry name" value="CIK-Related_Protein"/>
</dbReference>
<dbReference type="EMBL" id="JALLKP010000002">
    <property type="protein sequence ID" value="KAK2196845.1"/>
    <property type="molecule type" value="Genomic_DNA"/>
</dbReference>
<dbReference type="KEGG" id="bdw:94336392"/>